<accession>A0ACB7VI37</accession>
<evidence type="ECO:0000313" key="1">
    <source>
        <dbReference type="EMBL" id="KAH7673719.1"/>
    </source>
</evidence>
<dbReference type="Proteomes" id="UP000827976">
    <property type="component" value="Chromosome 8"/>
</dbReference>
<gene>
    <name evidence="1" type="ORF">IHE45_08G026000</name>
</gene>
<comment type="caution">
    <text evidence="1">The sequence shown here is derived from an EMBL/GenBank/DDBJ whole genome shotgun (WGS) entry which is preliminary data.</text>
</comment>
<sequence length="671" mass="74530">MAPTRSPLANLPEKLSSYLKLLHLDTRSIHGLSLKLGCLSSTFLCNNLLHSYSSIPSLFDAHKLLDEIPHPNIVSFSALISGYARIGNLRDAVNLFKRLQCSMIPNKFIFGGFISGCAQTRDFLLGVQVHCGMIKSGVESNAFVQSLLIDMYGKCGMVDWAFKVFDSSLRKDVVVWTSMITCLANSELCHCRDVVFSLFRDMVCSGVQPVIMTFASLVKVFDDPTKLNQAKQTHGFIVKLGIEVDDRLGSSMIAMYGRCGGINEVIRLSDRLKHDVVSLTSLLVAYMHNGFAVEAIGIFRRMVSEKMVIDLFVVASVIKACSDFQQRRLGKEVHGYAMKNGFMHDVSVSNAMLTLYGRCGAIRESERVFELMLDKDIISWTALLMSYCQNGYGEEAVFLFRQMLREALSTPIFSVTGAISACSTIPSPSLGQQIHSRTVKLGIDEDISVENSLITMYAKCGSIENATKVFDSMQRRDTVSWNALINGFSHHGFEKEALKAFDQMQERGVQPDDLTFVGILVSCSRAGLVTEGCEYFNLMSKAYGLMPKKEHYACMVDLFGRAGMLEDAIEFIHAMPCEPDQLVWEPLLASCKVHGNVELAKRAAMKILQLKPDEPSVYVTLSSVHASDGSWDGKARVRDIMNEHGVHKMPGRSWIEFPALNEDALEILQAV</sequence>
<organism evidence="1 2">
    <name type="scientific">Dioscorea alata</name>
    <name type="common">Purple yam</name>
    <dbReference type="NCBI Taxonomy" id="55571"/>
    <lineage>
        <taxon>Eukaryota</taxon>
        <taxon>Viridiplantae</taxon>
        <taxon>Streptophyta</taxon>
        <taxon>Embryophyta</taxon>
        <taxon>Tracheophyta</taxon>
        <taxon>Spermatophyta</taxon>
        <taxon>Magnoliopsida</taxon>
        <taxon>Liliopsida</taxon>
        <taxon>Dioscoreales</taxon>
        <taxon>Dioscoreaceae</taxon>
        <taxon>Dioscorea</taxon>
    </lineage>
</organism>
<keyword evidence="2" id="KW-1185">Reference proteome</keyword>
<evidence type="ECO:0000313" key="2">
    <source>
        <dbReference type="Proteomes" id="UP000827976"/>
    </source>
</evidence>
<proteinExistence type="predicted"/>
<dbReference type="EMBL" id="CM037018">
    <property type="protein sequence ID" value="KAH7673719.1"/>
    <property type="molecule type" value="Genomic_DNA"/>
</dbReference>
<protein>
    <submittedName>
        <fullName evidence="1">TPR-like protein</fullName>
    </submittedName>
</protein>
<reference evidence="2" key="1">
    <citation type="journal article" date="2022" name="Nat. Commun.">
        <title>Chromosome evolution and the genetic basis of agronomically important traits in greater yam.</title>
        <authorList>
            <person name="Bredeson J.V."/>
            <person name="Lyons J.B."/>
            <person name="Oniyinde I.O."/>
            <person name="Okereke N.R."/>
            <person name="Kolade O."/>
            <person name="Nnabue I."/>
            <person name="Nwadili C.O."/>
            <person name="Hribova E."/>
            <person name="Parker M."/>
            <person name="Nwogha J."/>
            <person name="Shu S."/>
            <person name="Carlson J."/>
            <person name="Kariba R."/>
            <person name="Muthemba S."/>
            <person name="Knop K."/>
            <person name="Barton G.J."/>
            <person name="Sherwood A.V."/>
            <person name="Lopez-Montes A."/>
            <person name="Asiedu R."/>
            <person name="Jamnadass R."/>
            <person name="Muchugi A."/>
            <person name="Goodstein D."/>
            <person name="Egesi C.N."/>
            <person name="Featherston J."/>
            <person name="Asfaw A."/>
            <person name="Simpson G.G."/>
            <person name="Dolezel J."/>
            <person name="Hendre P.S."/>
            <person name="Van Deynze A."/>
            <person name="Kumar P.L."/>
            <person name="Obidiegwu J.E."/>
            <person name="Bhattacharjee R."/>
            <person name="Rokhsar D.S."/>
        </authorList>
    </citation>
    <scope>NUCLEOTIDE SEQUENCE [LARGE SCALE GENOMIC DNA]</scope>
    <source>
        <strain evidence="2">cv. TDa95/00328</strain>
    </source>
</reference>
<name>A0ACB7VI37_DIOAL</name>